<evidence type="ECO:0000313" key="12">
    <source>
        <dbReference type="Proteomes" id="UP000660668"/>
    </source>
</evidence>
<gene>
    <name evidence="11" type="ORF">ISU10_02040</name>
</gene>
<keyword evidence="7" id="KW-0315">Glutamine amidotransferase</keyword>
<dbReference type="RefSeq" id="WP_194694705.1">
    <property type="nucleotide sequence ID" value="NZ_JADKPO010000002.1"/>
</dbReference>
<keyword evidence="5" id="KW-0547">Nucleotide-binding</keyword>
<evidence type="ECO:0000256" key="4">
    <source>
        <dbReference type="ARBA" id="ARBA00022598"/>
    </source>
</evidence>
<dbReference type="EMBL" id="JADKPO010000002">
    <property type="protein sequence ID" value="MBF4766545.1"/>
    <property type="molecule type" value="Genomic_DNA"/>
</dbReference>
<evidence type="ECO:0000256" key="6">
    <source>
        <dbReference type="ARBA" id="ARBA00022840"/>
    </source>
</evidence>
<reference evidence="11" key="1">
    <citation type="submission" date="2020-11" db="EMBL/GenBank/DDBJ databases">
        <title>Nocardioides cynanchi sp. nov., isolated from soil of rhizosphere of Cynanchum wilfordii.</title>
        <authorList>
            <person name="Lee J.-S."/>
            <person name="Suh M.K."/>
            <person name="Kim J.-S."/>
        </authorList>
    </citation>
    <scope>NUCLEOTIDE SEQUENCE</scope>
    <source>
        <strain evidence="11">KCTC 19276</strain>
    </source>
</reference>
<sequence length="229" mass="24163">MRIALLGDHSSHPSHRELDALVPRLATELDVEARWVPTDSGEDVTTYDAVWLVPGSPYADDDAVLASLTAVRESGTPFLGTCGGLQYAVVEYSRNVLGRRATHAETDGLDDDNVVEPLACSLQGEQRLVTPVPGTRFATWVSQPFVGTHYCSYAPTPAAVADLVSAGVVVGATAPDAGAEVLEFPEMGAGHPFYVASLFQPHVGASRGEPIHPLIRAFVASVTKSATSP</sequence>
<keyword evidence="6" id="KW-0067">ATP-binding</keyword>
<keyword evidence="8" id="KW-0665">Pyrimidine biosynthesis</keyword>
<protein>
    <recommendedName>
        <fullName evidence="3">CTP synthase (glutamine hydrolyzing)</fullName>
        <ecNumber evidence="3">6.3.4.2</ecNumber>
    </recommendedName>
</protein>
<dbReference type="PANTHER" id="PTHR11550">
    <property type="entry name" value="CTP SYNTHASE"/>
    <property type="match status" value="1"/>
</dbReference>
<evidence type="ECO:0000256" key="9">
    <source>
        <dbReference type="ARBA" id="ARBA00047781"/>
    </source>
</evidence>
<dbReference type="Gene3D" id="3.40.50.880">
    <property type="match status" value="1"/>
</dbReference>
<name>A0A930YNE3_9ACTN</name>
<evidence type="ECO:0000256" key="7">
    <source>
        <dbReference type="ARBA" id="ARBA00022962"/>
    </source>
</evidence>
<dbReference type="GO" id="GO:0019856">
    <property type="term" value="P:pyrimidine nucleobase biosynthetic process"/>
    <property type="evidence" value="ECO:0007669"/>
    <property type="project" value="TreeGrafter"/>
</dbReference>
<dbReference type="Proteomes" id="UP000660668">
    <property type="component" value="Unassembled WGS sequence"/>
</dbReference>
<dbReference type="GO" id="GO:0003883">
    <property type="term" value="F:CTP synthase activity"/>
    <property type="evidence" value="ECO:0007669"/>
    <property type="project" value="UniProtKB-EC"/>
</dbReference>
<evidence type="ECO:0000256" key="2">
    <source>
        <dbReference type="ARBA" id="ARBA00007533"/>
    </source>
</evidence>
<dbReference type="GO" id="GO:0042802">
    <property type="term" value="F:identical protein binding"/>
    <property type="evidence" value="ECO:0007669"/>
    <property type="project" value="TreeGrafter"/>
</dbReference>
<proteinExistence type="inferred from homology"/>
<dbReference type="SUPFAM" id="SSF52317">
    <property type="entry name" value="Class I glutamine amidotransferase-like"/>
    <property type="match status" value="1"/>
</dbReference>
<evidence type="ECO:0000256" key="5">
    <source>
        <dbReference type="ARBA" id="ARBA00022741"/>
    </source>
</evidence>
<dbReference type="GO" id="GO:0005524">
    <property type="term" value="F:ATP binding"/>
    <property type="evidence" value="ECO:0007669"/>
    <property type="project" value="UniProtKB-KW"/>
</dbReference>
<dbReference type="InterPro" id="IPR029062">
    <property type="entry name" value="Class_I_gatase-like"/>
</dbReference>
<comment type="pathway">
    <text evidence="1">Pyrimidine metabolism; CTP biosynthesis via de novo pathway; CTP from UDP: step 2/2.</text>
</comment>
<organism evidence="11 12">
    <name type="scientific">Nocardioides agariphilus</name>
    <dbReference type="NCBI Taxonomy" id="433664"/>
    <lineage>
        <taxon>Bacteria</taxon>
        <taxon>Bacillati</taxon>
        <taxon>Actinomycetota</taxon>
        <taxon>Actinomycetes</taxon>
        <taxon>Propionibacteriales</taxon>
        <taxon>Nocardioidaceae</taxon>
        <taxon>Nocardioides</taxon>
    </lineage>
</organism>
<comment type="catalytic activity">
    <reaction evidence="9">
        <text>UTP + L-glutamine + ATP + H2O = CTP + L-glutamate + ADP + phosphate + 2 H(+)</text>
        <dbReference type="Rhea" id="RHEA:26426"/>
        <dbReference type="ChEBI" id="CHEBI:15377"/>
        <dbReference type="ChEBI" id="CHEBI:15378"/>
        <dbReference type="ChEBI" id="CHEBI:29985"/>
        <dbReference type="ChEBI" id="CHEBI:30616"/>
        <dbReference type="ChEBI" id="CHEBI:37563"/>
        <dbReference type="ChEBI" id="CHEBI:43474"/>
        <dbReference type="ChEBI" id="CHEBI:46398"/>
        <dbReference type="ChEBI" id="CHEBI:58359"/>
        <dbReference type="ChEBI" id="CHEBI:456216"/>
        <dbReference type="EC" id="6.3.4.2"/>
    </reaction>
</comment>
<feature type="domain" description="Glutamine amidotransferase" evidence="10">
    <location>
        <begin position="28"/>
        <end position="104"/>
    </location>
</feature>
<dbReference type="PANTHER" id="PTHR11550:SF0">
    <property type="entry name" value="CTP SYNTHASE-RELATED"/>
    <property type="match status" value="1"/>
</dbReference>
<evidence type="ECO:0000256" key="3">
    <source>
        <dbReference type="ARBA" id="ARBA00012291"/>
    </source>
</evidence>
<comment type="caution">
    <text evidence="11">The sequence shown here is derived from an EMBL/GenBank/DDBJ whole genome shotgun (WGS) entry which is preliminary data.</text>
</comment>
<dbReference type="EC" id="6.3.4.2" evidence="3"/>
<evidence type="ECO:0000259" key="10">
    <source>
        <dbReference type="Pfam" id="PF00117"/>
    </source>
</evidence>
<evidence type="ECO:0000256" key="8">
    <source>
        <dbReference type="ARBA" id="ARBA00022975"/>
    </source>
</evidence>
<dbReference type="GO" id="GO:0006241">
    <property type="term" value="P:CTP biosynthetic process"/>
    <property type="evidence" value="ECO:0007669"/>
    <property type="project" value="TreeGrafter"/>
</dbReference>
<keyword evidence="12" id="KW-1185">Reference proteome</keyword>
<accession>A0A930YNE3</accession>
<dbReference type="Pfam" id="PF00117">
    <property type="entry name" value="GATase"/>
    <property type="match status" value="1"/>
</dbReference>
<dbReference type="InterPro" id="IPR004468">
    <property type="entry name" value="CTP_synthase"/>
</dbReference>
<evidence type="ECO:0000313" key="11">
    <source>
        <dbReference type="EMBL" id="MBF4766545.1"/>
    </source>
</evidence>
<dbReference type="GO" id="GO:0005829">
    <property type="term" value="C:cytosol"/>
    <property type="evidence" value="ECO:0007669"/>
    <property type="project" value="TreeGrafter"/>
</dbReference>
<dbReference type="AlphaFoldDB" id="A0A930YNE3"/>
<keyword evidence="4" id="KW-0436">Ligase</keyword>
<dbReference type="PROSITE" id="PS51273">
    <property type="entry name" value="GATASE_TYPE_1"/>
    <property type="match status" value="1"/>
</dbReference>
<comment type="similarity">
    <text evidence="2">Belongs to the CTP synthase family.</text>
</comment>
<dbReference type="InterPro" id="IPR017926">
    <property type="entry name" value="GATASE"/>
</dbReference>
<evidence type="ECO:0000256" key="1">
    <source>
        <dbReference type="ARBA" id="ARBA00005171"/>
    </source>
</evidence>